<dbReference type="AlphaFoldDB" id="A0A6C0HXV5"/>
<reference evidence="2" key="1">
    <citation type="journal article" date="2020" name="Nature">
        <title>Giant virus diversity and host interactions through global metagenomics.</title>
        <authorList>
            <person name="Schulz F."/>
            <person name="Roux S."/>
            <person name="Paez-Espino D."/>
            <person name="Jungbluth S."/>
            <person name="Walsh D.A."/>
            <person name="Denef V.J."/>
            <person name="McMahon K.D."/>
            <person name="Konstantinidis K.T."/>
            <person name="Eloe-Fadrosh E.A."/>
            <person name="Kyrpides N.C."/>
            <person name="Woyke T."/>
        </authorList>
    </citation>
    <scope>NUCLEOTIDE SEQUENCE</scope>
    <source>
        <strain evidence="2">GVMAG-M-3300023184-182</strain>
    </source>
</reference>
<protein>
    <recommendedName>
        <fullName evidence="3">Amine oxidase domain-containing protein</fullName>
    </recommendedName>
</protein>
<keyword evidence="1" id="KW-0472">Membrane</keyword>
<dbReference type="Gene3D" id="3.50.50.60">
    <property type="entry name" value="FAD/NAD(P)-binding domain"/>
    <property type="match status" value="2"/>
</dbReference>
<evidence type="ECO:0008006" key="3">
    <source>
        <dbReference type="Google" id="ProtNLM"/>
    </source>
</evidence>
<dbReference type="Pfam" id="PF13450">
    <property type="entry name" value="NAD_binding_8"/>
    <property type="match status" value="1"/>
</dbReference>
<evidence type="ECO:0000256" key="1">
    <source>
        <dbReference type="SAM" id="Phobius"/>
    </source>
</evidence>
<keyword evidence="1" id="KW-1133">Transmembrane helix</keyword>
<dbReference type="SUPFAM" id="SSF51905">
    <property type="entry name" value="FAD/NAD(P)-binding domain"/>
    <property type="match status" value="1"/>
</dbReference>
<feature type="transmembrane region" description="Helical" evidence="1">
    <location>
        <begin position="7"/>
        <end position="23"/>
    </location>
</feature>
<keyword evidence="1" id="KW-0812">Transmembrane</keyword>
<sequence length="410" mass="47520">MQKIYDVIIVGAGMAGLYTAFLLKSQNPKISLLVIEKNNKQHLGGRANTELFYGTKISIGAGIGRTKKDKLLAELMRHFKMPVKHYMVEHHIATIRTIDVPETMRLLKKEYEKHKTHMRENPQTFRQFAKHVLGETDYNRFLNSTGFTDYEHEDAYETIYEYGMEDNLGGWKAFSVAWHDLVQHLYNSVGTSNFIFGKKVTGIQQYDTEINVKTVSNLSNHPQIFAGKKVVIATTVDTLRQVFPKNAIYKDIEPQPFMRVYGKFDKASVSILKEVLPRFTYVDFPIQKIIPIDPDNGVYMIVYNDNASSLALKNRIENTAQNRQFYENLLENLLKLPRDSLHLIGIRTFYWNYGTHYYKPLSKSYKTREEFIRKAQRPYDNIFVVGELVSRNQGWTEGALESVKEIISEM</sequence>
<name>A0A6C0HXV5_9ZZZZ</name>
<proteinExistence type="predicted"/>
<accession>A0A6C0HXV5</accession>
<organism evidence="2">
    <name type="scientific">viral metagenome</name>
    <dbReference type="NCBI Taxonomy" id="1070528"/>
    <lineage>
        <taxon>unclassified sequences</taxon>
        <taxon>metagenomes</taxon>
        <taxon>organismal metagenomes</taxon>
    </lineage>
</organism>
<evidence type="ECO:0000313" key="2">
    <source>
        <dbReference type="EMBL" id="QHT85591.1"/>
    </source>
</evidence>
<dbReference type="InterPro" id="IPR036188">
    <property type="entry name" value="FAD/NAD-bd_sf"/>
</dbReference>
<dbReference type="Gene3D" id="3.90.660.10">
    <property type="match status" value="1"/>
</dbReference>
<dbReference type="EMBL" id="MN740043">
    <property type="protein sequence ID" value="QHT85591.1"/>
    <property type="molecule type" value="Genomic_DNA"/>
</dbReference>